<reference evidence="1" key="1">
    <citation type="journal article" date="2021" name="Proc. Natl. Acad. Sci. U.S.A.">
        <title>A Catalog of Tens of Thousands of Viruses from Human Metagenomes Reveals Hidden Associations with Chronic Diseases.</title>
        <authorList>
            <person name="Tisza M.J."/>
            <person name="Buck C.B."/>
        </authorList>
    </citation>
    <scope>NUCLEOTIDE SEQUENCE</scope>
    <source>
        <strain evidence="1">CtCCv12</strain>
    </source>
</reference>
<dbReference type="EMBL" id="BK015075">
    <property type="protein sequence ID" value="DAD90002.1"/>
    <property type="molecule type" value="Genomic_DNA"/>
</dbReference>
<evidence type="ECO:0000313" key="1">
    <source>
        <dbReference type="EMBL" id="DAD90002.1"/>
    </source>
</evidence>
<proteinExistence type="predicted"/>
<name>A0A8S5N6W3_9CAUD</name>
<protein>
    <submittedName>
        <fullName evidence="1">Uncharacterized protein</fullName>
    </submittedName>
</protein>
<organism evidence="1">
    <name type="scientific">Siphoviridae sp. ctCCv12</name>
    <dbReference type="NCBI Taxonomy" id="2826191"/>
    <lineage>
        <taxon>Viruses</taxon>
        <taxon>Duplodnaviria</taxon>
        <taxon>Heunggongvirae</taxon>
        <taxon>Uroviricota</taxon>
        <taxon>Caudoviricetes</taxon>
    </lineage>
</organism>
<accession>A0A8S5N6W3</accession>
<sequence>MIKDQLEHLCDRLTAAGVEADYDPQYLNPDCAWVSPRSIEGQYLDGTLKISFDIYLITPEADIAVVVDRLDDLLQRALSVVGGMVTDTDLATNVTMPSGAVCPAMKLTIQPPRN</sequence>